<evidence type="ECO:0000313" key="2">
    <source>
        <dbReference type="Proteomes" id="UP001149165"/>
    </source>
</evidence>
<gene>
    <name evidence="1" type="ORF">N7456_008089</name>
</gene>
<evidence type="ECO:0000313" key="1">
    <source>
        <dbReference type="EMBL" id="KAJ5097368.1"/>
    </source>
</evidence>
<dbReference type="Proteomes" id="UP001149165">
    <property type="component" value="Unassembled WGS sequence"/>
</dbReference>
<comment type="caution">
    <text evidence="1">The sequence shown here is derived from an EMBL/GenBank/DDBJ whole genome shotgun (WGS) entry which is preliminary data.</text>
</comment>
<keyword evidence="2" id="KW-1185">Reference proteome</keyword>
<accession>A0A9W9FBV2</accession>
<sequence length="170" mass="19508">MKKVNPGCTNLDVHNLWVQVLALYFKIDDSFGIELQSNDPLTNTHDSVNYEVKSLRESGLETVFLLQAKQPGPDVPPRAATGEEWEKALDELNAKVEFIRHHANTIGHTFCLLAIGCEIQFYCLSQWGGRFERWYHNNRARTLTLANLSQYCAFEDHMYGILRELKVGHE</sequence>
<reference evidence="1" key="1">
    <citation type="submission" date="2022-11" db="EMBL/GenBank/DDBJ databases">
        <authorList>
            <person name="Petersen C."/>
        </authorList>
    </citation>
    <scope>NUCLEOTIDE SEQUENCE</scope>
    <source>
        <strain evidence="1">IBT 30069</strain>
    </source>
</reference>
<reference evidence="1" key="2">
    <citation type="journal article" date="2023" name="IMA Fungus">
        <title>Comparative genomic study of the Penicillium genus elucidates a diverse pangenome and 15 lateral gene transfer events.</title>
        <authorList>
            <person name="Petersen C."/>
            <person name="Sorensen T."/>
            <person name="Nielsen M.R."/>
            <person name="Sondergaard T.E."/>
            <person name="Sorensen J.L."/>
            <person name="Fitzpatrick D.A."/>
            <person name="Frisvad J.C."/>
            <person name="Nielsen K.L."/>
        </authorList>
    </citation>
    <scope>NUCLEOTIDE SEQUENCE</scope>
    <source>
        <strain evidence="1">IBT 30069</strain>
    </source>
</reference>
<protein>
    <submittedName>
        <fullName evidence="1">Uncharacterized protein</fullName>
    </submittedName>
</protein>
<organism evidence="1 2">
    <name type="scientific">Penicillium angulare</name>
    <dbReference type="NCBI Taxonomy" id="116970"/>
    <lineage>
        <taxon>Eukaryota</taxon>
        <taxon>Fungi</taxon>
        <taxon>Dikarya</taxon>
        <taxon>Ascomycota</taxon>
        <taxon>Pezizomycotina</taxon>
        <taxon>Eurotiomycetes</taxon>
        <taxon>Eurotiomycetidae</taxon>
        <taxon>Eurotiales</taxon>
        <taxon>Aspergillaceae</taxon>
        <taxon>Penicillium</taxon>
    </lineage>
</organism>
<proteinExistence type="predicted"/>
<name>A0A9W9FBV2_9EURO</name>
<dbReference type="AlphaFoldDB" id="A0A9W9FBV2"/>
<dbReference type="EMBL" id="JAPQKH010000005">
    <property type="protein sequence ID" value="KAJ5097368.1"/>
    <property type="molecule type" value="Genomic_DNA"/>
</dbReference>